<comment type="similarity">
    <text evidence="1">Belongs to the glycosyltransferase 2 family.</text>
</comment>
<name>A0ABW9W4Y1_9BURK</name>
<accession>A0ABW9W4Y1</accession>
<sequence length="312" mass="33894">MMLNGKFELVIGIPTFRRPAQLRALLDSLLSELQEHPALVIVADNECGKDAPQVIEQFKLSWPSVRCIPVAARGVTQVRNTLIAQAGQEAPGWRWLIMLDDDGLATPGWLGRLLATGEQYQAHLVGGPVQGELPSGSGWLARNSVFAARGRWATGLVSTLNTTQNLAISRRVLALVPTPLFRNEYGASGGEDYDLFRRVAHAGGRFAWCDEAIIMEPAPADRLTVSALLYRYHSTGMYMAVIDRSYDGAKQVGWLAVKGLLGTCARLAFAAVTLRTNAAAHLILMTAHYLGRFAGLLGVRSSRYVAPTNPEA</sequence>
<comment type="caution">
    <text evidence="5">The sequence shown here is derived from an EMBL/GenBank/DDBJ whole genome shotgun (WGS) entry which is preliminary data.</text>
</comment>
<keyword evidence="2" id="KW-0328">Glycosyltransferase</keyword>
<evidence type="ECO:0000256" key="2">
    <source>
        <dbReference type="ARBA" id="ARBA00022676"/>
    </source>
</evidence>
<reference evidence="5 6" key="1">
    <citation type="submission" date="2019-12" db="EMBL/GenBank/DDBJ databases">
        <title>Novel species isolated from a subtropical stream in China.</title>
        <authorList>
            <person name="Lu H."/>
        </authorList>
    </citation>
    <scope>NUCLEOTIDE SEQUENCE [LARGE SCALE GENOMIC DNA]</scope>
    <source>
        <strain evidence="5 6">CY42W</strain>
    </source>
</reference>
<evidence type="ECO:0000256" key="3">
    <source>
        <dbReference type="ARBA" id="ARBA00022679"/>
    </source>
</evidence>
<dbReference type="InterPro" id="IPR029044">
    <property type="entry name" value="Nucleotide-diphossugar_trans"/>
</dbReference>
<dbReference type="Pfam" id="PF00535">
    <property type="entry name" value="Glycos_transf_2"/>
    <property type="match status" value="1"/>
</dbReference>
<proteinExistence type="inferred from homology"/>
<dbReference type="RefSeq" id="WP_161056870.1">
    <property type="nucleotide sequence ID" value="NZ_WWCT01000020.1"/>
</dbReference>
<dbReference type="Gene3D" id="3.90.550.10">
    <property type="entry name" value="Spore Coat Polysaccharide Biosynthesis Protein SpsA, Chain A"/>
    <property type="match status" value="1"/>
</dbReference>
<organism evidence="5 6">
    <name type="scientific">Duganella levis</name>
    <dbReference type="NCBI Taxonomy" id="2692169"/>
    <lineage>
        <taxon>Bacteria</taxon>
        <taxon>Pseudomonadati</taxon>
        <taxon>Pseudomonadota</taxon>
        <taxon>Betaproteobacteria</taxon>
        <taxon>Burkholderiales</taxon>
        <taxon>Oxalobacteraceae</taxon>
        <taxon>Telluria group</taxon>
        <taxon>Duganella</taxon>
    </lineage>
</organism>
<evidence type="ECO:0000259" key="4">
    <source>
        <dbReference type="Pfam" id="PF00535"/>
    </source>
</evidence>
<keyword evidence="6" id="KW-1185">Reference proteome</keyword>
<dbReference type="PANTHER" id="PTHR43179">
    <property type="entry name" value="RHAMNOSYLTRANSFERASE WBBL"/>
    <property type="match status" value="1"/>
</dbReference>
<evidence type="ECO:0000256" key="1">
    <source>
        <dbReference type="ARBA" id="ARBA00006739"/>
    </source>
</evidence>
<dbReference type="Proteomes" id="UP000642144">
    <property type="component" value="Unassembled WGS sequence"/>
</dbReference>
<dbReference type="SUPFAM" id="SSF53448">
    <property type="entry name" value="Nucleotide-diphospho-sugar transferases"/>
    <property type="match status" value="1"/>
</dbReference>
<dbReference type="PANTHER" id="PTHR43179:SF12">
    <property type="entry name" value="GALACTOFURANOSYLTRANSFERASE GLFT2"/>
    <property type="match status" value="1"/>
</dbReference>
<dbReference type="InterPro" id="IPR001173">
    <property type="entry name" value="Glyco_trans_2-like"/>
</dbReference>
<keyword evidence="3" id="KW-0808">Transferase</keyword>
<protein>
    <submittedName>
        <fullName evidence="5">Glycosyltransferase</fullName>
    </submittedName>
</protein>
<feature type="domain" description="Glycosyltransferase 2-like" evidence="4">
    <location>
        <begin position="11"/>
        <end position="142"/>
    </location>
</feature>
<evidence type="ECO:0000313" key="6">
    <source>
        <dbReference type="Proteomes" id="UP000642144"/>
    </source>
</evidence>
<evidence type="ECO:0000313" key="5">
    <source>
        <dbReference type="EMBL" id="MYN29092.1"/>
    </source>
</evidence>
<dbReference type="EMBL" id="WWCT01000020">
    <property type="protein sequence ID" value="MYN29092.1"/>
    <property type="molecule type" value="Genomic_DNA"/>
</dbReference>
<gene>
    <name evidence="5" type="ORF">GTP69_22055</name>
</gene>